<dbReference type="GO" id="GO:0005737">
    <property type="term" value="C:cytoplasm"/>
    <property type="evidence" value="ECO:0007669"/>
    <property type="project" value="TreeGrafter"/>
</dbReference>
<gene>
    <name evidence="4 6" type="primary">rppH</name>
    <name evidence="4" type="synonym">nudH</name>
    <name evidence="6" type="ORF">MoryE10_20390</name>
</gene>
<dbReference type="InterPro" id="IPR022927">
    <property type="entry name" value="RppH"/>
</dbReference>
<organism evidence="6 7">
    <name type="scientific">Methylogaea oryzae</name>
    <dbReference type="NCBI Taxonomy" id="1295382"/>
    <lineage>
        <taxon>Bacteria</taxon>
        <taxon>Pseudomonadati</taxon>
        <taxon>Pseudomonadota</taxon>
        <taxon>Gammaproteobacteria</taxon>
        <taxon>Methylococcales</taxon>
        <taxon>Methylococcaceae</taxon>
        <taxon>Methylogaea</taxon>
    </lineage>
</organism>
<dbReference type="Gene3D" id="3.90.79.10">
    <property type="entry name" value="Nucleoside Triphosphate Pyrophosphohydrolase"/>
    <property type="match status" value="1"/>
</dbReference>
<evidence type="ECO:0000256" key="4">
    <source>
        <dbReference type="HAMAP-Rule" id="MF_00298"/>
    </source>
</evidence>
<keyword evidence="7" id="KW-1185">Reference proteome</keyword>
<evidence type="ECO:0000313" key="6">
    <source>
        <dbReference type="EMBL" id="BBL71433.1"/>
    </source>
</evidence>
<dbReference type="SUPFAM" id="SSF55811">
    <property type="entry name" value="Nudix"/>
    <property type="match status" value="1"/>
</dbReference>
<dbReference type="InterPro" id="IPR015797">
    <property type="entry name" value="NUDIX_hydrolase-like_dom_sf"/>
</dbReference>
<accession>A0A8D4VP18</accession>
<dbReference type="AlphaFoldDB" id="A0A8D4VP18"/>
<dbReference type="NCBIfam" id="NF001934">
    <property type="entry name" value="PRK00714.1-1"/>
    <property type="match status" value="1"/>
</dbReference>
<dbReference type="RefSeq" id="WP_054774189.1">
    <property type="nucleotide sequence ID" value="NZ_AP019782.1"/>
</dbReference>
<dbReference type="PANTHER" id="PTHR23114:SF17">
    <property type="entry name" value="M7GPPPN-MRNA HYDROLASE"/>
    <property type="match status" value="1"/>
</dbReference>
<dbReference type="PROSITE" id="PS51462">
    <property type="entry name" value="NUDIX"/>
    <property type="match status" value="1"/>
</dbReference>
<comment type="function">
    <text evidence="4">Accelerates the degradation of transcripts by removing pyrophosphate from the 5'-end of triphosphorylated RNA, leading to a more labile monophosphorylated state that can stimulate subsequent ribonuclease cleavage.</text>
</comment>
<dbReference type="EMBL" id="AP019782">
    <property type="protein sequence ID" value="BBL71433.1"/>
    <property type="molecule type" value="Genomic_DNA"/>
</dbReference>
<dbReference type="EC" id="3.6.1.-" evidence="4"/>
<proteinExistence type="inferred from homology"/>
<dbReference type="PRINTS" id="PR00502">
    <property type="entry name" value="NUDIXFAMILY"/>
</dbReference>
<dbReference type="CDD" id="cd03671">
    <property type="entry name" value="NUDIX_Ap4A_hydrolase_plant_like"/>
    <property type="match status" value="1"/>
</dbReference>
<comment type="similarity">
    <text evidence="4">Belongs to the Nudix hydrolase family. RppH subfamily.</text>
</comment>
<dbReference type="InterPro" id="IPR020084">
    <property type="entry name" value="NUDIX_hydrolase_CS"/>
</dbReference>
<comment type="cofactor">
    <cofactor evidence="1">
        <name>Mn(2+)</name>
        <dbReference type="ChEBI" id="CHEBI:29035"/>
    </cofactor>
</comment>
<dbReference type="HAMAP" id="MF_00298">
    <property type="entry name" value="Nudix_RppH"/>
    <property type="match status" value="1"/>
</dbReference>
<evidence type="ECO:0000256" key="3">
    <source>
        <dbReference type="ARBA" id="ARBA00022801"/>
    </source>
</evidence>
<dbReference type="Proteomes" id="UP000824988">
    <property type="component" value="Chromosome"/>
</dbReference>
<evidence type="ECO:0000256" key="1">
    <source>
        <dbReference type="ARBA" id="ARBA00001936"/>
    </source>
</evidence>
<comment type="cofactor">
    <cofactor evidence="2">
        <name>Mg(2+)</name>
        <dbReference type="ChEBI" id="CHEBI:18420"/>
    </cofactor>
</comment>
<dbReference type="NCBIfam" id="NF001938">
    <property type="entry name" value="PRK00714.1-5"/>
    <property type="match status" value="1"/>
</dbReference>
<dbReference type="InterPro" id="IPR000086">
    <property type="entry name" value="NUDIX_hydrolase_dom"/>
</dbReference>
<evidence type="ECO:0000313" key="7">
    <source>
        <dbReference type="Proteomes" id="UP000824988"/>
    </source>
</evidence>
<evidence type="ECO:0000259" key="5">
    <source>
        <dbReference type="PROSITE" id="PS51462"/>
    </source>
</evidence>
<evidence type="ECO:0000256" key="2">
    <source>
        <dbReference type="ARBA" id="ARBA00001946"/>
    </source>
</evidence>
<name>A0A8D4VP18_9GAMM</name>
<dbReference type="KEGG" id="moz:MoryE10_20390"/>
<dbReference type="PROSITE" id="PS00893">
    <property type="entry name" value="NUDIX_BOX"/>
    <property type="match status" value="1"/>
</dbReference>
<dbReference type="PANTHER" id="PTHR23114">
    <property type="entry name" value="M7GPPPN-MRNA HYDROLASE"/>
    <property type="match status" value="1"/>
</dbReference>
<comment type="cofactor">
    <cofactor evidence="4">
        <name>a divalent metal cation</name>
        <dbReference type="ChEBI" id="CHEBI:60240"/>
    </cofactor>
</comment>
<dbReference type="NCBIfam" id="NF001937">
    <property type="entry name" value="PRK00714.1-4"/>
    <property type="match status" value="1"/>
</dbReference>
<protein>
    <recommendedName>
        <fullName evidence="4">RNA pyrophosphohydrolase</fullName>
        <ecNumber evidence="4">3.6.1.-</ecNumber>
    </recommendedName>
    <alternativeName>
        <fullName evidence="4">(Di)nucleoside polyphosphate hydrolase</fullName>
    </alternativeName>
</protein>
<reference evidence="6" key="1">
    <citation type="submission" date="2019-06" db="EMBL/GenBank/DDBJ databases">
        <title>Complete genome sequence of Methylogaea oryzae strain JCM16910.</title>
        <authorList>
            <person name="Asakawa S."/>
        </authorList>
    </citation>
    <scope>NUCLEOTIDE SEQUENCE</scope>
    <source>
        <strain evidence="6">E10</strain>
    </source>
</reference>
<dbReference type="Pfam" id="PF00293">
    <property type="entry name" value="NUDIX"/>
    <property type="match status" value="1"/>
</dbReference>
<feature type="domain" description="Nudix hydrolase" evidence="5">
    <location>
        <begin position="6"/>
        <end position="149"/>
    </location>
</feature>
<dbReference type="GO" id="GO:0006402">
    <property type="term" value="P:mRNA catabolic process"/>
    <property type="evidence" value="ECO:0007669"/>
    <property type="project" value="TreeGrafter"/>
</dbReference>
<feature type="short sequence motif" description="Nudix box" evidence="4">
    <location>
        <begin position="38"/>
        <end position="59"/>
    </location>
</feature>
<dbReference type="FunFam" id="3.90.79.10:FF:000001">
    <property type="entry name" value="RNA pyrophosphohydrolase"/>
    <property type="match status" value="1"/>
</dbReference>
<dbReference type="InterPro" id="IPR020476">
    <property type="entry name" value="Nudix_hydrolase"/>
</dbReference>
<sequence length="177" mass="21084">MIDEEGYRLNVGIILCNDEGRVFWARRIGMTSWQFPQGGIQANEDPDAAMFRELHEEVGLRQEHVQVIGRTRDWLRYQLPERYIRRDSHPLCIGQKQLWYILRLISDEADIRFDCSDRPEFDAWCWVDYWRPLRDVVYFKREVYRQALTELGGLLISEQVPVNPRGFLSAQHRIATE</sequence>
<keyword evidence="3 4" id="KW-0378">Hydrolase</keyword>
<dbReference type="GO" id="GO:0034353">
    <property type="term" value="F:mRNA 5'-diphosphatase activity"/>
    <property type="evidence" value="ECO:0007669"/>
    <property type="project" value="TreeGrafter"/>
</dbReference>